<dbReference type="InterPro" id="IPR044669">
    <property type="entry name" value="YneE/VCCN1/2-like"/>
</dbReference>
<dbReference type="PANTHER" id="PTHR33281">
    <property type="entry name" value="UPF0187 PROTEIN YNEE"/>
    <property type="match status" value="1"/>
</dbReference>
<comment type="subcellular location">
    <subcellularLocation>
        <location evidence="1">Cell membrane</location>
        <topology evidence="1">Multi-pass membrane protein</topology>
    </subcellularLocation>
</comment>
<evidence type="ECO:0000313" key="10">
    <source>
        <dbReference type="EMBL" id="MDZ5458398.1"/>
    </source>
</evidence>
<evidence type="ECO:0000256" key="9">
    <source>
        <dbReference type="SAM" id="Phobius"/>
    </source>
</evidence>
<comment type="similarity">
    <text evidence="8">Belongs to the anion channel-forming bestrophin (TC 1.A.46) family.</text>
</comment>
<protein>
    <submittedName>
        <fullName evidence="10">Bestrophin family ion channel</fullName>
    </submittedName>
</protein>
<name>A0ABU5IGY5_9BURK</name>
<evidence type="ECO:0000313" key="11">
    <source>
        <dbReference type="Proteomes" id="UP001293718"/>
    </source>
</evidence>
<dbReference type="Pfam" id="PF25539">
    <property type="entry name" value="Bestrophin_2"/>
    <property type="match status" value="1"/>
</dbReference>
<evidence type="ECO:0000256" key="3">
    <source>
        <dbReference type="ARBA" id="ARBA00022475"/>
    </source>
</evidence>
<reference evidence="10 11" key="1">
    <citation type="submission" date="2023-11" db="EMBL/GenBank/DDBJ databases">
        <title>Draft genome of Azohydromonas lata strain H1 (DSM1123), a polyhydroxyalkanoate producer.</title>
        <authorList>
            <person name="Traversa D."/>
            <person name="D'Addabbo P."/>
            <person name="Pazzani C."/>
            <person name="Manzari C."/>
            <person name="Chiara M."/>
            <person name="Scrascia M."/>
        </authorList>
    </citation>
    <scope>NUCLEOTIDE SEQUENCE [LARGE SCALE GENOMIC DNA]</scope>
    <source>
        <strain evidence="10 11">H1</strain>
    </source>
</reference>
<evidence type="ECO:0000256" key="8">
    <source>
        <dbReference type="ARBA" id="ARBA00034708"/>
    </source>
</evidence>
<keyword evidence="2" id="KW-0813">Transport</keyword>
<dbReference type="Proteomes" id="UP001293718">
    <property type="component" value="Unassembled WGS sequence"/>
</dbReference>
<evidence type="ECO:0000256" key="7">
    <source>
        <dbReference type="ARBA" id="ARBA00023136"/>
    </source>
</evidence>
<dbReference type="RefSeq" id="WP_322466481.1">
    <property type="nucleotide sequence ID" value="NZ_JAXOJX010000029.1"/>
</dbReference>
<evidence type="ECO:0000256" key="5">
    <source>
        <dbReference type="ARBA" id="ARBA00022989"/>
    </source>
</evidence>
<proteinExistence type="inferred from homology"/>
<keyword evidence="3" id="KW-1003">Cell membrane</keyword>
<dbReference type="EMBL" id="JAXOJX010000029">
    <property type="protein sequence ID" value="MDZ5458398.1"/>
    <property type="molecule type" value="Genomic_DNA"/>
</dbReference>
<evidence type="ECO:0000256" key="2">
    <source>
        <dbReference type="ARBA" id="ARBA00022448"/>
    </source>
</evidence>
<organism evidence="10 11">
    <name type="scientific">Azohydromonas lata</name>
    <dbReference type="NCBI Taxonomy" id="45677"/>
    <lineage>
        <taxon>Bacteria</taxon>
        <taxon>Pseudomonadati</taxon>
        <taxon>Pseudomonadota</taxon>
        <taxon>Betaproteobacteria</taxon>
        <taxon>Burkholderiales</taxon>
        <taxon>Sphaerotilaceae</taxon>
        <taxon>Azohydromonas</taxon>
    </lineage>
</organism>
<keyword evidence="7 9" id="KW-0472">Membrane</keyword>
<accession>A0ABU5IGY5</accession>
<evidence type="ECO:0000256" key="1">
    <source>
        <dbReference type="ARBA" id="ARBA00004651"/>
    </source>
</evidence>
<gene>
    <name evidence="10" type="ORF">SM757_17620</name>
</gene>
<feature type="transmembrane region" description="Helical" evidence="9">
    <location>
        <begin position="24"/>
        <end position="48"/>
    </location>
</feature>
<sequence>MIVRPRPSWFGLLFARRGSLMPRIAGQLLFVYALSFAVVAAHGTLFHWKVTLTAAPFSLMGVSLAIFLGFRINASYDRYWEARKLWGGVLIETRNLARQALTVIAPAVRVVPGPADAEPTPAAPGDVEADVRAFVLGLAGFAVSMRNQLRVMPADSGLHALLPAALVARLPGLRHAPQGVGLWLGRQLQDWRAQERLQPALAMVMEQSLDRLMGLLGGCERIAGTPLPFTYSVILHRSAYCYCFLLPFGLVDSIGWMTPLVVGFVSYTFFALESLSDEIEEPFGVQPNDLALDAMVVGIESNLRELLGDPLPALPQPDENCLLR</sequence>
<keyword evidence="6" id="KW-0406">Ion transport</keyword>
<comment type="caution">
    <text evidence="10">The sequence shown here is derived from an EMBL/GenBank/DDBJ whole genome shotgun (WGS) entry which is preliminary data.</text>
</comment>
<evidence type="ECO:0000256" key="6">
    <source>
        <dbReference type="ARBA" id="ARBA00023065"/>
    </source>
</evidence>
<keyword evidence="4 9" id="KW-0812">Transmembrane</keyword>
<keyword evidence="5 9" id="KW-1133">Transmembrane helix</keyword>
<keyword evidence="11" id="KW-1185">Reference proteome</keyword>
<feature type="transmembrane region" description="Helical" evidence="9">
    <location>
        <begin position="54"/>
        <end position="74"/>
    </location>
</feature>
<dbReference type="PANTHER" id="PTHR33281:SF19">
    <property type="entry name" value="VOLTAGE-DEPENDENT ANION CHANNEL-FORMING PROTEIN YNEE"/>
    <property type="match status" value="1"/>
</dbReference>
<evidence type="ECO:0000256" key="4">
    <source>
        <dbReference type="ARBA" id="ARBA00022692"/>
    </source>
</evidence>